<dbReference type="GO" id="GO:0003677">
    <property type="term" value="F:DNA binding"/>
    <property type="evidence" value="ECO:0007669"/>
    <property type="project" value="UniProtKB-KW"/>
</dbReference>
<evidence type="ECO:0000259" key="11">
    <source>
        <dbReference type="Pfam" id="PF02270"/>
    </source>
</evidence>
<dbReference type="PANTHER" id="PTHR10445">
    <property type="entry name" value="GENERAL TRANSCRIPTION FACTOR IIF SUBUNIT 2"/>
    <property type="match status" value="1"/>
</dbReference>
<evidence type="ECO:0000256" key="3">
    <source>
        <dbReference type="ARBA" id="ARBA00021453"/>
    </source>
</evidence>
<evidence type="ECO:0000313" key="13">
    <source>
        <dbReference type="EMBL" id="KAK8114041.1"/>
    </source>
</evidence>
<comment type="subcellular location">
    <subcellularLocation>
        <location evidence="1">Nucleus</location>
    </subcellularLocation>
</comment>
<feature type="compositionally biased region" description="Acidic residues" evidence="10">
    <location>
        <begin position="363"/>
        <end position="379"/>
    </location>
</feature>
<comment type="similarity">
    <text evidence="2">Belongs to the TFIIF beta subunit family.</text>
</comment>
<evidence type="ECO:0000256" key="8">
    <source>
        <dbReference type="ARBA" id="ARBA00081473"/>
    </source>
</evidence>
<keyword evidence="7" id="KW-0539">Nucleus</keyword>
<keyword evidence="5" id="KW-0238">DNA-binding</keyword>
<organism evidence="13 14">
    <name type="scientific">Apiospora kogelbergensis</name>
    <dbReference type="NCBI Taxonomy" id="1337665"/>
    <lineage>
        <taxon>Eukaryota</taxon>
        <taxon>Fungi</taxon>
        <taxon>Dikarya</taxon>
        <taxon>Ascomycota</taxon>
        <taxon>Pezizomycotina</taxon>
        <taxon>Sordariomycetes</taxon>
        <taxon>Xylariomycetidae</taxon>
        <taxon>Amphisphaeriales</taxon>
        <taxon>Apiosporaceae</taxon>
        <taxon>Apiospora</taxon>
    </lineage>
</organism>
<dbReference type="InterPro" id="IPR040504">
    <property type="entry name" value="TFIIF_beta_N"/>
</dbReference>
<evidence type="ECO:0000256" key="6">
    <source>
        <dbReference type="ARBA" id="ARBA00023163"/>
    </source>
</evidence>
<dbReference type="FunFam" id="1.10.10.10:FF:000035">
    <property type="entry name" value="General transcription factor IIF subunit 2"/>
    <property type="match status" value="1"/>
</dbReference>
<dbReference type="AlphaFoldDB" id="A0AAW0QRA5"/>
<feature type="region of interest" description="Disordered" evidence="10">
    <location>
        <begin position="353"/>
        <end position="387"/>
    </location>
</feature>
<evidence type="ECO:0000256" key="1">
    <source>
        <dbReference type="ARBA" id="ARBA00004123"/>
    </source>
</evidence>
<gene>
    <name evidence="13" type="ORF">PG999_006110</name>
</gene>
<feature type="region of interest" description="Disordered" evidence="10">
    <location>
        <begin position="134"/>
        <end position="177"/>
    </location>
</feature>
<dbReference type="InterPro" id="IPR040450">
    <property type="entry name" value="TFIIF_beta_HTH"/>
</dbReference>
<dbReference type="InterPro" id="IPR011039">
    <property type="entry name" value="TFIIF_interaction"/>
</dbReference>
<evidence type="ECO:0000256" key="10">
    <source>
        <dbReference type="SAM" id="MobiDB-lite"/>
    </source>
</evidence>
<evidence type="ECO:0000256" key="5">
    <source>
        <dbReference type="ARBA" id="ARBA00023125"/>
    </source>
</evidence>
<dbReference type="Pfam" id="PF17683">
    <property type="entry name" value="TFIIF_beta_N"/>
    <property type="match status" value="1"/>
</dbReference>
<dbReference type="SUPFAM" id="SSF46785">
    <property type="entry name" value="Winged helix' DNA-binding domain"/>
    <property type="match status" value="1"/>
</dbReference>
<comment type="caution">
    <text evidence="13">The sequence shown here is derived from an EMBL/GenBank/DDBJ whole genome shotgun (WGS) entry which is preliminary data.</text>
</comment>
<keyword evidence="4" id="KW-0805">Transcription regulation</keyword>
<dbReference type="InterPro" id="IPR003196">
    <property type="entry name" value="TFIIF_beta"/>
</dbReference>
<protein>
    <recommendedName>
        <fullName evidence="3">Transcription initiation factor IIF subunit beta</fullName>
    </recommendedName>
    <alternativeName>
        <fullName evidence="9">TFIIF medium subunit</fullName>
    </alternativeName>
    <alternativeName>
        <fullName evidence="8">TFIIF-beta</fullName>
    </alternativeName>
</protein>
<feature type="domain" description="TFIIF beta subunit HTH" evidence="11">
    <location>
        <begin position="279"/>
        <end position="343"/>
    </location>
</feature>
<evidence type="ECO:0000313" key="14">
    <source>
        <dbReference type="Proteomes" id="UP001392437"/>
    </source>
</evidence>
<keyword evidence="14" id="KW-1185">Reference proteome</keyword>
<name>A0AAW0QRA5_9PEZI</name>
<dbReference type="EMBL" id="JAQQWP010000006">
    <property type="protein sequence ID" value="KAK8114041.1"/>
    <property type="molecule type" value="Genomic_DNA"/>
</dbReference>
<feature type="domain" description="TFIIF beta subunit N-terminal" evidence="12">
    <location>
        <begin position="51"/>
        <end position="206"/>
    </location>
</feature>
<dbReference type="Pfam" id="PF02270">
    <property type="entry name" value="TFIIF_beta"/>
    <property type="match status" value="1"/>
</dbReference>
<feature type="compositionally biased region" description="Low complexity" evidence="10">
    <location>
        <begin position="154"/>
        <end position="168"/>
    </location>
</feature>
<feature type="region of interest" description="Disordered" evidence="10">
    <location>
        <begin position="1"/>
        <end position="28"/>
    </location>
</feature>
<dbReference type="Gene3D" id="1.10.10.10">
    <property type="entry name" value="Winged helix-like DNA-binding domain superfamily/Winged helix DNA-binding domain"/>
    <property type="match status" value="1"/>
</dbReference>
<dbReference type="GO" id="GO:0006367">
    <property type="term" value="P:transcription initiation at RNA polymerase II promoter"/>
    <property type="evidence" value="ECO:0007669"/>
    <property type="project" value="InterPro"/>
</dbReference>
<dbReference type="SUPFAM" id="SSF50916">
    <property type="entry name" value="Rap30/74 interaction domains"/>
    <property type="match status" value="1"/>
</dbReference>
<dbReference type="Proteomes" id="UP001392437">
    <property type="component" value="Unassembled WGS sequence"/>
</dbReference>
<dbReference type="GO" id="GO:0005674">
    <property type="term" value="C:transcription factor TFIIF complex"/>
    <property type="evidence" value="ECO:0007669"/>
    <property type="project" value="InterPro"/>
</dbReference>
<dbReference type="InterPro" id="IPR036388">
    <property type="entry name" value="WH-like_DNA-bd_sf"/>
</dbReference>
<keyword evidence="6" id="KW-0804">Transcription</keyword>
<proteinExistence type="inferred from homology"/>
<evidence type="ECO:0000256" key="2">
    <source>
        <dbReference type="ARBA" id="ARBA00009543"/>
    </source>
</evidence>
<dbReference type="InterPro" id="IPR036390">
    <property type="entry name" value="WH_DNA-bd_sf"/>
</dbReference>
<evidence type="ECO:0000256" key="4">
    <source>
        <dbReference type="ARBA" id="ARBA00023015"/>
    </source>
</evidence>
<accession>A0AAW0QRA5</accession>
<dbReference type="CDD" id="cd07980">
    <property type="entry name" value="TFIIF_beta"/>
    <property type="match status" value="1"/>
</dbReference>
<evidence type="ECO:0000256" key="7">
    <source>
        <dbReference type="ARBA" id="ARBA00023242"/>
    </source>
</evidence>
<sequence>MASSVKPEPGVKPEPEDASASPAVMSDDELYEDAGDLEFYDSTSPTDPSANLFLTHVPKYLYDQWAQLKDDEEIEVGRVRRWIETDKNGQKRERMAMLLDLQNPVHQTIPKEYNFETRDSNLLNTFMFTEQDLPGFKSKSQGANSNIPHHLRNRQQNNNNNNSNNNNSDNKQQGGRKRYQPYYRKAIPKKTVLAGRFKTELNCQPADTMETRHILAMRASDALKPKATTSMMSGMSGTRAMTKNILNAGAAPAGGRAGGFIQTAKTKEKARKSQPERAARLEKNQLIDALSACFRKWRYWTMKAFKQQLNQPEAWLRETLEGVATLHKSGPFANHWELNDIYRSIVSSSGEIAQAGAAPGDLGGDDSELDGDDDDENIQMEDVPAIS</sequence>
<dbReference type="PANTHER" id="PTHR10445:SF0">
    <property type="entry name" value="GENERAL TRANSCRIPTION FACTOR IIF SUBUNIT 2"/>
    <property type="match status" value="1"/>
</dbReference>
<reference evidence="13 14" key="1">
    <citation type="submission" date="2023-01" db="EMBL/GenBank/DDBJ databases">
        <title>Analysis of 21 Apiospora genomes using comparative genomics revels a genus with tremendous synthesis potential of carbohydrate active enzymes and secondary metabolites.</title>
        <authorList>
            <person name="Sorensen T."/>
        </authorList>
    </citation>
    <scope>NUCLEOTIDE SEQUENCE [LARGE SCALE GENOMIC DNA]</scope>
    <source>
        <strain evidence="13 14">CBS 117206</strain>
    </source>
</reference>
<feature type="compositionally biased region" description="Polar residues" evidence="10">
    <location>
        <begin position="138"/>
        <end position="147"/>
    </location>
</feature>
<evidence type="ECO:0000256" key="9">
    <source>
        <dbReference type="ARBA" id="ARBA00081863"/>
    </source>
</evidence>
<evidence type="ECO:0000259" key="12">
    <source>
        <dbReference type="Pfam" id="PF17683"/>
    </source>
</evidence>